<proteinExistence type="predicted"/>
<keyword evidence="10" id="KW-1185">Reference proteome</keyword>
<evidence type="ECO:0000256" key="7">
    <source>
        <dbReference type="SAM" id="SignalP"/>
    </source>
</evidence>
<dbReference type="RefSeq" id="WP_182596871.1">
    <property type="nucleotide sequence ID" value="NZ_JACIVA010000055.1"/>
</dbReference>
<keyword evidence="3 7" id="KW-0732">Signal</keyword>
<keyword evidence="4" id="KW-0572">Peptidoglycan-anchor</keyword>
<dbReference type="InterPro" id="IPR019931">
    <property type="entry name" value="LPXTG_anchor"/>
</dbReference>
<reference evidence="9 10" key="1">
    <citation type="submission" date="2020-07" db="EMBL/GenBank/DDBJ databases">
        <title>Description of Limosilactobacillus balticus sp. nov., Limosilactobacillus agrestis sp. nov., Limosilactobacillus albertensis sp. nov., Limosilactobacillus rudii sp. nov., Limosilactobacillus fastidiosus sp. nov., five novel Limosilactobacillus species isolated from the vertebrate gastrointestinal tract, and proposal of 6 subspecies of Limosilactobacillus reuteri adapted to the gastrointestinal tract of specific vertebrate hosts.</title>
        <authorList>
            <person name="Li F."/>
            <person name="Cheng C."/>
            <person name="Zheng J."/>
            <person name="Quevedo R.M."/>
            <person name="Li J."/>
            <person name="Roos S."/>
            <person name="Gaenzle M.G."/>
            <person name="Walter J."/>
        </authorList>
    </citation>
    <scope>NUCLEOTIDE SEQUENCE [LARGE SCALE GENOMIC DNA]</scope>
    <source>
        <strain evidence="9 10">STM2_1</strain>
    </source>
</reference>
<keyword evidence="2" id="KW-0964">Secreted</keyword>
<keyword evidence="1" id="KW-0134">Cell wall</keyword>
<evidence type="ECO:0000256" key="3">
    <source>
        <dbReference type="ARBA" id="ARBA00022729"/>
    </source>
</evidence>
<feature type="transmembrane region" description="Helical" evidence="6">
    <location>
        <begin position="176"/>
        <end position="196"/>
    </location>
</feature>
<feature type="chain" id="PRO_5030626903" evidence="7">
    <location>
        <begin position="30"/>
        <end position="200"/>
    </location>
</feature>
<evidence type="ECO:0000256" key="1">
    <source>
        <dbReference type="ARBA" id="ARBA00022512"/>
    </source>
</evidence>
<dbReference type="AlphaFoldDB" id="A0A7W3YN56"/>
<organism evidence="9 10">
    <name type="scientific">Limosilactobacillus rudii</name>
    <dbReference type="NCBI Taxonomy" id="2759755"/>
    <lineage>
        <taxon>Bacteria</taxon>
        <taxon>Bacillati</taxon>
        <taxon>Bacillota</taxon>
        <taxon>Bacilli</taxon>
        <taxon>Lactobacillales</taxon>
        <taxon>Lactobacillaceae</taxon>
        <taxon>Limosilactobacillus</taxon>
    </lineage>
</organism>
<dbReference type="NCBIfam" id="TIGR01167">
    <property type="entry name" value="LPXTG_anchor"/>
    <property type="match status" value="1"/>
</dbReference>
<feature type="region of interest" description="Disordered" evidence="5">
    <location>
        <begin position="79"/>
        <end position="129"/>
    </location>
</feature>
<evidence type="ECO:0000259" key="8">
    <source>
        <dbReference type="PROSITE" id="PS50847"/>
    </source>
</evidence>
<dbReference type="Proteomes" id="UP000517106">
    <property type="component" value="Unassembled WGS sequence"/>
</dbReference>
<evidence type="ECO:0000256" key="5">
    <source>
        <dbReference type="SAM" id="MobiDB-lite"/>
    </source>
</evidence>
<keyword evidence="6" id="KW-1133">Transmembrane helix</keyword>
<gene>
    <name evidence="9" type="ORF">H5S09_09440</name>
</gene>
<feature type="compositionally biased region" description="Polar residues" evidence="5">
    <location>
        <begin position="82"/>
        <end position="129"/>
    </location>
</feature>
<protein>
    <submittedName>
        <fullName evidence="9">LPXTG cell wall anchor domain-containing protein</fullName>
    </submittedName>
</protein>
<dbReference type="EMBL" id="JACIVA010000055">
    <property type="protein sequence ID" value="MBB1098159.1"/>
    <property type="molecule type" value="Genomic_DNA"/>
</dbReference>
<feature type="signal peptide" evidence="7">
    <location>
        <begin position="1"/>
        <end position="29"/>
    </location>
</feature>
<evidence type="ECO:0000256" key="6">
    <source>
        <dbReference type="SAM" id="Phobius"/>
    </source>
</evidence>
<feature type="domain" description="Gram-positive cocci surface proteins LPxTG" evidence="8">
    <location>
        <begin position="166"/>
        <end position="200"/>
    </location>
</feature>
<dbReference type="Pfam" id="PF00746">
    <property type="entry name" value="Gram_pos_anchor"/>
    <property type="match status" value="1"/>
</dbReference>
<dbReference type="PROSITE" id="PS50847">
    <property type="entry name" value="GRAM_POS_ANCHORING"/>
    <property type="match status" value="1"/>
</dbReference>
<evidence type="ECO:0000256" key="4">
    <source>
        <dbReference type="ARBA" id="ARBA00023088"/>
    </source>
</evidence>
<evidence type="ECO:0000256" key="2">
    <source>
        <dbReference type="ARBA" id="ARBA00022525"/>
    </source>
</evidence>
<evidence type="ECO:0000313" key="10">
    <source>
        <dbReference type="Proteomes" id="UP000517106"/>
    </source>
</evidence>
<name>A0A7W3YN56_9LACO</name>
<keyword evidence="6" id="KW-0812">Transmembrane</keyword>
<accession>A0A7W3YN56</accession>
<keyword evidence="6" id="KW-0472">Membrane</keyword>
<comment type="caution">
    <text evidence="9">The sequence shown here is derived from an EMBL/GenBank/DDBJ whole genome shotgun (WGS) entry which is preliminary data.</text>
</comment>
<sequence>MNMKNKLMLSGVSLVAALTLGATTVTAHAATYDEMNAKWNQKMEEGNKKGLVNAPWLDLQSAAEQGDPEAQAWMKQVDGNKGNAQSQPAQNTPSQGQNTNGANTATVSAGNNSAQGNTSVQSNSTAQNNQATVVTNKVASAKTTTPANLATSNVTPVKADNGMKTLPQTGNANTQAAVTTGLGLATLAGMFGLGYMKKRA</sequence>
<evidence type="ECO:0000313" key="9">
    <source>
        <dbReference type="EMBL" id="MBB1098159.1"/>
    </source>
</evidence>